<reference evidence="5" key="1">
    <citation type="submission" date="2020-07" db="EMBL/GenBank/DDBJ databases">
        <title>Complete genome sequencing of Coprobacter sp. strain 2CBH44.</title>
        <authorList>
            <person name="Sakamoto M."/>
            <person name="Murakami T."/>
            <person name="Mori H."/>
        </authorList>
    </citation>
    <scope>NUCLEOTIDE SEQUENCE [LARGE SCALE GENOMIC DNA]</scope>
    <source>
        <strain evidence="5">2CBH44</strain>
    </source>
</reference>
<dbReference type="KEGG" id="copr:Cop2CBH44_23720"/>
<dbReference type="Pfam" id="PF13205">
    <property type="entry name" value="Big_5"/>
    <property type="match status" value="1"/>
</dbReference>
<evidence type="ECO:0000313" key="4">
    <source>
        <dbReference type="EMBL" id="BCI64019.1"/>
    </source>
</evidence>
<gene>
    <name evidence="4" type="ORF">Cop2CBH44_23720</name>
</gene>
<dbReference type="InterPro" id="IPR032812">
    <property type="entry name" value="SbsA_Ig"/>
</dbReference>
<feature type="region of interest" description="Disordered" evidence="2">
    <location>
        <begin position="601"/>
        <end position="631"/>
    </location>
</feature>
<proteinExistence type="predicted"/>
<keyword evidence="1" id="KW-0732">Signal</keyword>
<accession>A0A7G1HWF0</accession>
<dbReference type="GO" id="GO:0030246">
    <property type="term" value="F:carbohydrate binding"/>
    <property type="evidence" value="ECO:0007669"/>
    <property type="project" value="InterPro"/>
</dbReference>
<evidence type="ECO:0000256" key="2">
    <source>
        <dbReference type="SAM" id="MobiDB-lite"/>
    </source>
</evidence>
<dbReference type="Proteomes" id="UP000594042">
    <property type="component" value="Chromosome"/>
</dbReference>
<dbReference type="AlphaFoldDB" id="A0A7G1HWF0"/>
<dbReference type="SUPFAM" id="SSF49452">
    <property type="entry name" value="Starch-binding domain-like"/>
    <property type="match status" value="1"/>
</dbReference>
<evidence type="ECO:0000256" key="1">
    <source>
        <dbReference type="ARBA" id="ARBA00022729"/>
    </source>
</evidence>
<sequence length="631" mass="72368">MRKEKDSIYIPMILVLVLVGGFISSCANMARPGGGPKDETPPVFVKSDPLPNQINVKKNKIEIEFDEIVLVEKATEKVVVSPPQKEMPLIRTSGRKVIVELKDSLRPNTTYTIDFADAIVDNNEKNVLENFSFAFSTGSIIDTLQVSGILLNAENLEPVTGMLVGLHSNLNDSAFTKTPFERIASSDARGYFSIQNVSPGTYRIYALKDLNRDYRFDNATEDIAFTDVTVVPSVETVIRPDTIWTDSVTIDTIMMKQVVLYHPDNILLKSFNENFKNHYLEKSERLSPQKMSLYFSAPNDTLPKMKPLNFDSEDWAYVESNVTNDTIHYWLKDSVLYKRDTLIFESYYMRTDSLRKLSMYTDTLKMIYRRKKTVAKERRKKDEKETPAIEFLKLSAIVPSSLNIYDFLRFEYAEPVDTIDRNAIHLEIKNDTLWNPVEFTFNRDSVKMRMYLLKHKWRPGEEYRISIDSLAGLSVYGTPTDKFSQTFKVRALEEYSNLYLATQGVTDSAFVELLNSNDTPVRKAPVVDGGAEFLYLDPGTYYARLVIDKNGNGKFDTGNYVEKRQPEDVYYYPKVLKLKANWDVEQDWDVFALPLEQQKPRAIVKNKPKDEKVADETDEGSSESDMPFSNQ</sequence>
<dbReference type="InterPro" id="IPR013784">
    <property type="entry name" value="Carb-bd-like_fold"/>
</dbReference>
<keyword evidence="5" id="KW-1185">Reference proteome</keyword>
<evidence type="ECO:0000259" key="3">
    <source>
        <dbReference type="Pfam" id="PF13205"/>
    </source>
</evidence>
<evidence type="ECO:0000313" key="5">
    <source>
        <dbReference type="Proteomes" id="UP000594042"/>
    </source>
</evidence>
<protein>
    <recommendedName>
        <fullName evidence="3">SbsA Ig-like domain-containing protein</fullName>
    </recommendedName>
</protein>
<name>A0A7G1HWF0_9BACT</name>
<dbReference type="PROSITE" id="PS51257">
    <property type="entry name" value="PROKAR_LIPOPROTEIN"/>
    <property type="match status" value="1"/>
</dbReference>
<dbReference type="EMBL" id="AP023322">
    <property type="protein sequence ID" value="BCI64019.1"/>
    <property type="molecule type" value="Genomic_DNA"/>
</dbReference>
<feature type="domain" description="SbsA Ig-like" evidence="3">
    <location>
        <begin position="38"/>
        <end position="137"/>
    </location>
</feature>
<organism evidence="4 5">
    <name type="scientific">Coprobacter secundus subsp. similis</name>
    <dbReference type="NCBI Taxonomy" id="2751153"/>
    <lineage>
        <taxon>Bacteria</taxon>
        <taxon>Pseudomonadati</taxon>
        <taxon>Bacteroidota</taxon>
        <taxon>Bacteroidia</taxon>
        <taxon>Bacteroidales</taxon>
        <taxon>Barnesiellaceae</taxon>
        <taxon>Coprobacter</taxon>
    </lineage>
</organism>
<dbReference type="RefSeq" id="WP_200754889.1">
    <property type="nucleotide sequence ID" value="NZ_AP023322.1"/>
</dbReference>